<dbReference type="KEGG" id="kaf:KAFR_0E01880"/>
<dbReference type="Pfam" id="PF06645">
    <property type="entry name" value="SPC12"/>
    <property type="match status" value="1"/>
</dbReference>
<evidence type="ECO:0000313" key="11">
    <source>
        <dbReference type="Proteomes" id="UP000005220"/>
    </source>
</evidence>
<evidence type="ECO:0000256" key="7">
    <source>
        <dbReference type="ARBA" id="ARBA00023136"/>
    </source>
</evidence>
<sequence length="91" mass="10189">MEVFQELSQKLVFPIDYKSQKYIGKQMNVAIAAVGIAATVYGYMTGSIQNLLICYIAGLLGTCIWLVPAYPAYRKHNLKFVEKPVINITTD</sequence>
<dbReference type="AlphaFoldDB" id="H2AVE2"/>
<name>H2AVE2_KAZAF</name>
<accession>H2AVE2</accession>
<dbReference type="GO" id="GO:0006465">
    <property type="term" value="P:signal peptide processing"/>
    <property type="evidence" value="ECO:0007669"/>
    <property type="project" value="InterPro"/>
</dbReference>
<feature type="transmembrane region" description="Helical" evidence="9">
    <location>
        <begin position="27"/>
        <end position="44"/>
    </location>
</feature>
<evidence type="ECO:0000256" key="6">
    <source>
        <dbReference type="ARBA" id="ARBA00022989"/>
    </source>
</evidence>
<dbReference type="GO" id="GO:0045047">
    <property type="term" value="P:protein targeting to ER"/>
    <property type="evidence" value="ECO:0007669"/>
    <property type="project" value="TreeGrafter"/>
</dbReference>
<comment type="similarity">
    <text evidence="2">Belongs to the SPCS1 family.</text>
</comment>
<dbReference type="Proteomes" id="UP000005220">
    <property type="component" value="Chromosome 5"/>
</dbReference>
<dbReference type="FunCoup" id="H2AVE2">
    <property type="interactions" value="169"/>
</dbReference>
<reference evidence="10 11" key="1">
    <citation type="journal article" date="2011" name="Proc. Natl. Acad. Sci. U.S.A.">
        <title>Evolutionary erosion of yeast sex chromosomes by mating-type switching accidents.</title>
        <authorList>
            <person name="Gordon J.L."/>
            <person name="Armisen D."/>
            <person name="Proux-Wera E."/>
            <person name="Oheigeartaigh S.S."/>
            <person name="Byrne K.P."/>
            <person name="Wolfe K.H."/>
        </authorList>
    </citation>
    <scope>NUCLEOTIDE SEQUENCE [LARGE SCALE GENOMIC DNA]</scope>
    <source>
        <strain evidence="11">ATCC 22294 / BCRC 22015 / CBS 2517 / CECT 1963 / NBRC 1671 / NRRL Y-8276</strain>
    </source>
</reference>
<dbReference type="OrthoDB" id="263893at2759"/>
<dbReference type="InterPro" id="IPR009542">
    <property type="entry name" value="Spc1/SPCS1"/>
</dbReference>
<evidence type="ECO:0000256" key="2">
    <source>
        <dbReference type="ARBA" id="ARBA00005245"/>
    </source>
</evidence>
<dbReference type="EMBL" id="HE650825">
    <property type="protein sequence ID" value="CCF58342.1"/>
    <property type="molecule type" value="Genomic_DNA"/>
</dbReference>
<evidence type="ECO:0000256" key="8">
    <source>
        <dbReference type="ARBA" id="ARBA00045204"/>
    </source>
</evidence>
<proteinExistence type="inferred from homology"/>
<comment type="function">
    <text evidence="8">Component of the signal peptidase complex (SPC) which catalyzes the cleavage of N-terminal signal sequences from nascent proteins as they are translocated into the lumen of the endoplasmic reticulum. Dispensable for SPC enzymatic activity.</text>
</comment>
<dbReference type="eggNOG" id="KOG4112">
    <property type="taxonomic scope" value="Eukaryota"/>
</dbReference>
<dbReference type="HOGENOM" id="CLU_134505_2_0_1"/>
<dbReference type="PANTHER" id="PTHR13202">
    <property type="entry name" value="MICROSOMAL SIGNAL PEPTIDASE 12 KDA SUBUNIT"/>
    <property type="match status" value="1"/>
</dbReference>
<evidence type="ECO:0000256" key="4">
    <source>
        <dbReference type="ARBA" id="ARBA00022692"/>
    </source>
</evidence>
<evidence type="ECO:0000313" key="10">
    <source>
        <dbReference type="EMBL" id="CCF58342.1"/>
    </source>
</evidence>
<dbReference type="PANTHER" id="PTHR13202:SF0">
    <property type="entry name" value="SIGNAL PEPTIDASE COMPLEX SUBUNIT 1"/>
    <property type="match status" value="1"/>
</dbReference>
<dbReference type="STRING" id="1071382.H2AVE2"/>
<dbReference type="InParanoid" id="H2AVE2"/>
<comment type="subcellular location">
    <subcellularLocation>
        <location evidence="1">Endoplasmic reticulum membrane</location>
        <topology evidence="1">Multi-pass membrane protein</topology>
    </subcellularLocation>
</comment>
<keyword evidence="6 9" id="KW-1133">Transmembrane helix</keyword>
<evidence type="ECO:0000256" key="3">
    <source>
        <dbReference type="ARBA" id="ARBA00017059"/>
    </source>
</evidence>
<evidence type="ECO:0000256" key="5">
    <source>
        <dbReference type="ARBA" id="ARBA00022824"/>
    </source>
</evidence>
<dbReference type="RefSeq" id="XP_003957477.1">
    <property type="nucleotide sequence ID" value="XM_003957428.1"/>
</dbReference>
<feature type="transmembrane region" description="Helical" evidence="9">
    <location>
        <begin position="50"/>
        <end position="73"/>
    </location>
</feature>
<dbReference type="GO" id="GO:0005787">
    <property type="term" value="C:signal peptidase complex"/>
    <property type="evidence" value="ECO:0007669"/>
    <property type="project" value="InterPro"/>
</dbReference>
<keyword evidence="4 9" id="KW-0812">Transmembrane</keyword>
<evidence type="ECO:0000256" key="9">
    <source>
        <dbReference type="SAM" id="Phobius"/>
    </source>
</evidence>
<keyword evidence="11" id="KW-1185">Reference proteome</keyword>
<keyword evidence="7 9" id="KW-0472">Membrane</keyword>
<protein>
    <recommendedName>
        <fullName evidence="3">Signal peptidase complex subunit 1</fullName>
    </recommendedName>
</protein>
<dbReference type="GeneID" id="13883000"/>
<gene>
    <name evidence="10" type="primary">KAFR0E01880</name>
    <name evidence="10" type="ORF">KAFR_0E01880</name>
</gene>
<evidence type="ECO:0000256" key="1">
    <source>
        <dbReference type="ARBA" id="ARBA00004477"/>
    </source>
</evidence>
<keyword evidence="5" id="KW-0256">Endoplasmic reticulum</keyword>
<organism evidence="10 11">
    <name type="scientific">Kazachstania africana (strain ATCC 22294 / BCRC 22015 / CBS 2517 / CECT 1963 / NBRC 1671 / NRRL Y-8276)</name>
    <name type="common">Yeast</name>
    <name type="synonym">Kluyveromyces africanus</name>
    <dbReference type="NCBI Taxonomy" id="1071382"/>
    <lineage>
        <taxon>Eukaryota</taxon>
        <taxon>Fungi</taxon>
        <taxon>Dikarya</taxon>
        <taxon>Ascomycota</taxon>
        <taxon>Saccharomycotina</taxon>
        <taxon>Saccharomycetes</taxon>
        <taxon>Saccharomycetales</taxon>
        <taxon>Saccharomycetaceae</taxon>
        <taxon>Kazachstania</taxon>
    </lineage>
</organism>